<dbReference type="EMBL" id="KN649128">
    <property type="protein sequence ID" value="KHN34231.1"/>
    <property type="molecule type" value="Genomic_DNA"/>
</dbReference>
<dbReference type="CDD" id="cd01958">
    <property type="entry name" value="HPS_like"/>
    <property type="match status" value="1"/>
</dbReference>
<dbReference type="Pfam" id="PF14547">
    <property type="entry name" value="Hydrophob_seed"/>
    <property type="match status" value="1"/>
</dbReference>
<dbReference type="InterPro" id="IPR051636">
    <property type="entry name" value="Plant_LTP/defense-related"/>
</dbReference>
<evidence type="ECO:0000256" key="1">
    <source>
        <dbReference type="ARBA" id="ARBA00008965"/>
    </source>
</evidence>
<dbReference type="AlphaFoldDB" id="A0A0B2RI17"/>
<dbReference type="InterPro" id="IPR027923">
    <property type="entry name" value="Hydrophob_seed_dom"/>
</dbReference>
<dbReference type="SUPFAM" id="SSF47699">
    <property type="entry name" value="Bifunctional inhibitor/lipid-transfer protein/seed storage 2S albumin"/>
    <property type="match status" value="1"/>
</dbReference>
<evidence type="ECO:0000313" key="5">
    <source>
        <dbReference type="EMBL" id="KHN34231.1"/>
    </source>
</evidence>
<feature type="chain" id="PRO_5002075322" evidence="3">
    <location>
        <begin position="21"/>
        <end position="104"/>
    </location>
</feature>
<evidence type="ECO:0000259" key="4">
    <source>
        <dbReference type="Pfam" id="PF14547"/>
    </source>
</evidence>
<evidence type="ECO:0000256" key="3">
    <source>
        <dbReference type="SAM" id="SignalP"/>
    </source>
</evidence>
<keyword evidence="3" id="KW-0732">Signal</keyword>
<feature type="compositionally biased region" description="Pro residues" evidence="2">
    <location>
        <begin position="22"/>
        <end position="36"/>
    </location>
</feature>
<dbReference type="Gene3D" id="1.10.110.10">
    <property type="entry name" value="Plant lipid-transfer and hydrophobic proteins"/>
    <property type="match status" value="1"/>
</dbReference>
<feature type="region of interest" description="Disordered" evidence="2">
    <location>
        <begin position="17"/>
        <end position="36"/>
    </location>
</feature>
<organism evidence="5">
    <name type="scientific">Glycine soja</name>
    <name type="common">Wild soybean</name>
    <dbReference type="NCBI Taxonomy" id="3848"/>
    <lineage>
        <taxon>Eukaryota</taxon>
        <taxon>Viridiplantae</taxon>
        <taxon>Streptophyta</taxon>
        <taxon>Embryophyta</taxon>
        <taxon>Tracheophyta</taxon>
        <taxon>Spermatophyta</taxon>
        <taxon>Magnoliopsida</taxon>
        <taxon>eudicotyledons</taxon>
        <taxon>Gunneridae</taxon>
        <taxon>Pentapetalae</taxon>
        <taxon>rosids</taxon>
        <taxon>fabids</taxon>
        <taxon>Fabales</taxon>
        <taxon>Fabaceae</taxon>
        <taxon>Papilionoideae</taxon>
        <taxon>50 kb inversion clade</taxon>
        <taxon>NPAAA clade</taxon>
        <taxon>indigoferoid/millettioid clade</taxon>
        <taxon>Phaseoleae</taxon>
        <taxon>Glycine</taxon>
        <taxon>Glycine subgen. Soja</taxon>
    </lineage>
</organism>
<protein>
    <submittedName>
        <fullName evidence="5">14 kDa proline-rich protein DC2.15</fullName>
    </submittedName>
</protein>
<feature type="non-terminal residue" evidence="5">
    <location>
        <position position="1"/>
    </location>
</feature>
<feature type="domain" description="Hydrophobic seed protein" evidence="4">
    <location>
        <begin position="50"/>
        <end position="103"/>
    </location>
</feature>
<feature type="signal peptide" evidence="3">
    <location>
        <begin position="1"/>
        <end position="20"/>
    </location>
</feature>
<dbReference type="InterPro" id="IPR036312">
    <property type="entry name" value="Bifun_inhib/LTP/seed_sf"/>
</dbReference>
<comment type="similarity">
    <text evidence="1">Belongs to the plant LTP family. PEARLI1 subfamily.</text>
</comment>
<dbReference type="Proteomes" id="UP000053555">
    <property type="component" value="Unassembled WGS sequence"/>
</dbReference>
<reference evidence="5" key="1">
    <citation type="submission" date="2014-07" db="EMBL/GenBank/DDBJ databases">
        <title>Identification of a novel salt tolerance gene in wild soybean by whole-genome sequencing.</title>
        <authorList>
            <person name="Lam H.-M."/>
            <person name="Qi X."/>
            <person name="Li M.-W."/>
            <person name="Liu X."/>
            <person name="Xie M."/>
            <person name="Ni M."/>
            <person name="Xu X."/>
        </authorList>
    </citation>
    <scope>NUCLEOTIDE SEQUENCE [LARGE SCALE GENOMIC DNA]</scope>
    <source>
        <tissue evidence="5">Root</tissue>
    </source>
</reference>
<proteinExistence type="inferred from homology"/>
<evidence type="ECO:0000256" key="2">
    <source>
        <dbReference type="SAM" id="MobiDB-lite"/>
    </source>
</evidence>
<accession>A0A0B2RI17</accession>
<dbReference type="PANTHER" id="PTHR31731">
    <property type="match status" value="1"/>
</dbReference>
<gene>
    <name evidence="5" type="ORF">glysoja_043297</name>
</gene>
<sequence>VALFLSFNILFFSMISSSSSYKPPPPSPSDIPVYVTPPPPPPPPRCPNLRICPLLSGLTDLEAAVCVCAQIRAELLGIPININLFLDLVLNRCGKRLPANYRCN</sequence>
<name>A0A0B2RI17_GLYSO</name>